<feature type="compositionally biased region" description="Low complexity" evidence="1">
    <location>
        <begin position="554"/>
        <end position="570"/>
    </location>
</feature>
<reference evidence="2 3" key="1">
    <citation type="submission" date="2024-04" db="EMBL/GenBank/DDBJ databases">
        <authorList>
            <person name="Fracassetti M."/>
        </authorList>
    </citation>
    <scope>NUCLEOTIDE SEQUENCE [LARGE SCALE GENOMIC DNA]</scope>
</reference>
<feature type="compositionally biased region" description="Basic residues" evidence="1">
    <location>
        <begin position="633"/>
        <end position="646"/>
    </location>
</feature>
<organism evidence="2 3">
    <name type="scientific">Linum trigynum</name>
    <dbReference type="NCBI Taxonomy" id="586398"/>
    <lineage>
        <taxon>Eukaryota</taxon>
        <taxon>Viridiplantae</taxon>
        <taxon>Streptophyta</taxon>
        <taxon>Embryophyta</taxon>
        <taxon>Tracheophyta</taxon>
        <taxon>Spermatophyta</taxon>
        <taxon>Magnoliopsida</taxon>
        <taxon>eudicotyledons</taxon>
        <taxon>Gunneridae</taxon>
        <taxon>Pentapetalae</taxon>
        <taxon>rosids</taxon>
        <taxon>fabids</taxon>
        <taxon>Malpighiales</taxon>
        <taxon>Linaceae</taxon>
        <taxon>Linum</taxon>
    </lineage>
</organism>
<sequence>MWFAKNPDGSRVFNHCCLWVDQTGMLIQSIADVSLGNAFEGVLRVGTIYIIRAFGLAVARNLYRACSLDLIMELSKTTSFQACVLPAADFPVESFESVPFSELPKRAGDNRILSGVVGQRVSITLWNELTTILDSVALIQADSIEPVIIAVGSLMVGRLIEGEYTCSSSSATRIVVSPRIPEAYSLTTFFAGARNPVAGLPIQFATHEAALADVDRRTRTRLELHDLYRAGASVDEKHRCGGIVRSVESRSPWYKIQLVLRDSTREAPFIVFGPAGNNLVFTSAHVLAQRCPHRTGQLPPELSNLIGQFVRFEVKLPMMSANGVSTGEFRVFRVLPQDNQGLLPTVVAPVKTITDGTQGQLALQGTTEQCGVLMLTGPTESLHVSSSLSTPSSSTKGKAKVSGPLLFENSNPTFKIGQSVGQPLRSVGRWGGGGAGHVPLGTQTLSQPITIRASSVPAKQPSVSAVLGIQNPILGVPAGSPDPVCLGFVGDKKIPEIRPSLPQGSVVDSMSSCEQPSLPSTGEVGKEFGTPKSKVGKSLSSSGTVMEEIGTPQSKISKTSSTSTPSSSPSANLLVSPLAKVKVEKLESSGSRGPESGSSDEPAQSPSAFSLENIASPQASVKKSSAKRLLMTPRKKPTTNKVLKRKLNGDSLSSGITDDTPSSFPQVLMDNTRINKKSRQLPFMLSVEDTELSGNISTITTPRDPYTTHMEGQTSRQNPPSNGLKKKSGFASKEQNWILDL</sequence>
<evidence type="ECO:0000313" key="3">
    <source>
        <dbReference type="Proteomes" id="UP001497516"/>
    </source>
</evidence>
<feature type="region of interest" description="Disordered" evidence="1">
    <location>
        <begin position="695"/>
        <end position="741"/>
    </location>
</feature>
<accession>A0AAV2ERZ3</accession>
<dbReference type="InterPro" id="IPR012340">
    <property type="entry name" value="NA-bd_OB-fold"/>
</dbReference>
<dbReference type="Gene3D" id="2.40.50.140">
    <property type="entry name" value="Nucleic acid-binding proteins"/>
    <property type="match status" value="2"/>
</dbReference>
<feature type="compositionally biased region" description="Polar residues" evidence="1">
    <location>
        <begin position="602"/>
        <end position="623"/>
    </location>
</feature>
<evidence type="ECO:0000313" key="2">
    <source>
        <dbReference type="EMBL" id="CAL1388746.1"/>
    </source>
</evidence>
<evidence type="ECO:0000256" key="1">
    <source>
        <dbReference type="SAM" id="MobiDB-lite"/>
    </source>
</evidence>
<feature type="compositionally biased region" description="Low complexity" evidence="1">
    <location>
        <begin position="588"/>
        <end position="601"/>
    </location>
</feature>
<gene>
    <name evidence="2" type="ORF">LTRI10_LOCUS29655</name>
</gene>
<dbReference type="EMBL" id="OZ034818">
    <property type="protein sequence ID" value="CAL1388746.1"/>
    <property type="molecule type" value="Genomic_DNA"/>
</dbReference>
<feature type="compositionally biased region" description="Polar residues" evidence="1">
    <location>
        <begin position="502"/>
        <end position="520"/>
    </location>
</feature>
<feature type="compositionally biased region" description="Polar residues" evidence="1">
    <location>
        <begin position="650"/>
        <end position="665"/>
    </location>
</feature>
<dbReference type="PANTHER" id="PTHR47165:SF4">
    <property type="entry name" value="OS03G0429900 PROTEIN"/>
    <property type="match status" value="1"/>
</dbReference>
<feature type="compositionally biased region" description="Polar residues" evidence="1">
    <location>
        <begin position="710"/>
        <end position="721"/>
    </location>
</feature>
<dbReference type="PANTHER" id="PTHR47165">
    <property type="entry name" value="OS03G0429900 PROTEIN"/>
    <property type="match status" value="1"/>
</dbReference>
<proteinExistence type="predicted"/>
<keyword evidence="3" id="KW-1185">Reference proteome</keyword>
<protein>
    <submittedName>
        <fullName evidence="2">Uncharacterized protein</fullName>
    </submittedName>
</protein>
<dbReference type="Proteomes" id="UP001497516">
    <property type="component" value="Chromosome 5"/>
</dbReference>
<feature type="compositionally biased region" description="Low complexity" evidence="1">
    <location>
        <begin position="532"/>
        <end position="543"/>
    </location>
</feature>
<dbReference type="SUPFAM" id="SSF50249">
    <property type="entry name" value="Nucleic acid-binding proteins"/>
    <property type="match status" value="1"/>
</dbReference>
<feature type="region of interest" description="Disordered" evidence="1">
    <location>
        <begin position="499"/>
        <end position="667"/>
    </location>
</feature>
<dbReference type="AlphaFoldDB" id="A0AAV2ERZ3"/>
<name>A0AAV2ERZ3_9ROSI</name>